<dbReference type="EMBL" id="JAGEOJ010000011">
    <property type="protein sequence ID" value="MBO2450899.1"/>
    <property type="molecule type" value="Genomic_DNA"/>
</dbReference>
<name>A0A939PJD4_9ACTN</name>
<accession>A0A939PJD4</accession>
<gene>
    <name evidence="1" type="ORF">J4573_27645</name>
</gene>
<dbReference type="InterPro" id="IPR036170">
    <property type="entry name" value="YezG-like_sf"/>
</dbReference>
<proteinExistence type="predicted"/>
<evidence type="ECO:0000313" key="1">
    <source>
        <dbReference type="EMBL" id="MBO2450899.1"/>
    </source>
</evidence>
<sequence>MTQPLGFEGQSEIVSDITTTLLTLLPEGWLRLQIDYRAVGDNVAGDGLLFLDGQRVAGVDLPEEIHDRFAALRKGMAHPERGTWFQTTYWLEQPGSASITYEWQEMPAWDPPPSAEDCARELELHPRSADAVPDWMRERLTR</sequence>
<evidence type="ECO:0000313" key="2">
    <source>
        <dbReference type="Proteomes" id="UP000669179"/>
    </source>
</evidence>
<comment type="caution">
    <text evidence="1">The sequence shown here is derived from an EMBL/GenBank/DDBJ whole genome shotgun (WGS) entry which is preliminary data.</text>
</comment>
<reference evidence="1" key="1">
    <citation type="submission" date="2021-03" db="EMBL/GenBank/DDBJ databases">
        <authorList>
            <person name="Kanchanasin P."/>
            <person name="Saeng-In P."/>
            <person name="Phongsopitanun W."/>
            <person name="Yuki M."/>
            <person name="Kudo T."/>
            <person name="Ohkuma M."/>
            <person name="Tanasupawat S."/>
        </authorList>
    </citation>
    <scope>NUCLEOTIDE SEQUENCE</scope>
    <source>
        <strain evidence="1">GKU 128</strain>
    </source>
</reference>
<organism evidence="1 2">
    <name type="scientific">Actinomadura barringtoniae</name>
    <dbReference type="NCBI Taxonomy" id="1427535"/>
    <lineage>
        <taxon>Bacteria</taxon>
        <taxon>Bacillati</taxon>
        <taxon>Actinomycetota</taxon>
        <taxon>Actinomycetes</taxon>
        <taxon>Streptosporangiales</taxon>
        <taxon>Thermomonosporaceae</taxon>
        <taxon>Actinomadura</taxon>
    </lineage>
</organism>
<dbReference type="SUPFAM" id="SSF160424">
    <property type="entry name" value="BH3703-like"/>
    <property type="match status" value="1"/>
</dbReference>
<dbReference type="Proteomes" id="UP000669179">
    <property type="component" value="Unassembled WGS sequence"/>
</dbReference>
<dbReference type="AlphaFoldDB" id="A0A939PJD4"/>
<keyword evidence="2" id="KW-1185">Reference proteome</keyword>
<dbReference type="RefSeq" id="WP_208258773.1">
    <property type="nucleotide sequence ID" value="NZ_JAGEOJ010000011.1"/>
</dbReference>
<protein>
    <submittedName>
        <fullName evidence="1">Uncharacterized protein</fullName>
    </submittedName>
</protein>